<protein>
    <submittedName>
        <fullName evidence="2">DUF4177 domain-containing protein</fullName>
    </submittedName>
</protein>
<dbReference type="EMBL" id="SSMD01000005">
    <property type="protein sequence ID" value="THD73334.1"/>
    <property type="molecule type" value="Genomic_DNA"/>
</dbReference>
<feature type="compositionally biased region" description="Low complexity" evidence="1">
    <location>
        <begin position="129"/>
        <end position="142"/>
    </location>
</feature>
<gene>
    <name evidence="2" type="ORF">E7681_11595</name>
</gene>
<feature type="region of interest" description="Disordered" evidence="1">
    <location>
        <begin position="82"/>
        <end position="151"/>
    </location>
</feature>
<evidence type="ECO:0000313" key="3">
    <source>
        <dbReference type="Proteomes" id="UP000306113"/>
    </source>
</evidence>
<keyword evidence="3" id="KW-1185">Reference proteome</keyword>
<comment type="caution">
    <text evidence="2">The sequence shown here is derived from an EMBL/GenBank/DDBJ whole genome shotgun (WGS) entry which is preliminary data.</text>
</comment>
<dbReference type="OrthoDB" id="7658888at2"/>
<dbReference type="AlphaFoldDB" id="A0A4V3UYX2"/>
<name>A0A4V3UYX2_9RHOB</name>
<dbReference type="RefSeq" id="WP_136339463.1">
    <property type="nucleotide sequence ID" value="NZ_SSMD01000005.1"/>
</dbReference>
<evidence type="ECO:0000256" key="1">
    <source>
        <dbReference type="SAM" id="MobiDB-lite"/>
    </source>
</evidence>
<accession>A0A4V3UYX2</accession>
<reference evidence="2 3" key="1">
    <citation type="submission" date="2019-04" db="EMBL/GenBank/DDBJ databases">
        <title>Draft genome sequence of Youngimonas vesicularis.</title>
        <authorList>
            <person name="Hameed A."/>
        </authorList>
    </citation>
    <scope>NUCLEOTIDE SEQUENCE [LARGE SCALE GENOMIC DNA]</scope>
    <source>
        <strain evidence="2 3">CC-AMW-E</strain>
    </source>
</reference>
<organism evidence="2 3">
    <name type="scientific">Thalassobius vesicularis</name>
    <dbReference type="NCBI Taxonomy" id="1294297"/>
    <lineage>
        <taxon>Bacteria</taxon>
        <taxon>Pseudomonadati</taxon>
        <taxon>Pseudomonadota</taxon>
        <taxon>Alphaproteobacteria</taxon>
        <taxon>Rhodobacterales</taxon>
        <taxon>Roseobacteraceae</taxon>
        <taxon>Thalassovita</taxon>
    </lineage>
</organism>
<evidence type="ECO:0000313" key="2">
    <source>
        <dbReference type="EMBL" id="THD73334.1"/>
    </source>
</evidence>
<proteinExistence type="predicted"/>
<sequence length="151" mass="16661">MPKYEYKVVPAPAKGLKARGVRGHEARFAYALQDLMNRMGADGWEYQRAETLPSEERHGLTTVTTTYRNVLVFRRIASDTEDYAPRLLEPPVATPPPPQEEDDEDGPDNFFAHASDNGVEDTADMDSPAAALLRARASQSALKPADTDAED</sequence>
<dbReference type="Proteomes" id="UP000306113">
    <property type="component" value="Unassembled WGS sequence"/>
</dbReference>